<dbReference type="EMBL" id="FN648483">
    <property type="protein sequence ID" value="CBJ31963.1"/>
    <property type="molecule type" value="Genomic_DNA"/>
</dbReference>
<feature type="signal peptide" evidence="2">
    <location>
        <begin position="1"/>
        <end position="22"/>
    </location>
</feature>
<feature type="chain" id="PRO_5003095815" evidence="2">
    <location>
        <begin position="23"/>
        <end position="180"/>
    </location>
</feature>
<evidence type="ECO:0000256" key="2">
    <source>
        <dbReference type="SAM" id="SignalP"/>
    </source>
</evidence>
<gene>
    <name evidence="3" type="ORF">Esi_0297_0025</name>
</gene>
<dbReference type="OrthoDB" id="567850at2759"/>
<proteinExistence type="predicted"/>
<evidence type="ECO:0000313" key="3">
    <source>
        <dbReference type="EMBL" id="CBJ31963.1"/>
    </source>
</evidence>
<name>D7FVP2_ECTSI</name>
<evidence type="ECO:0000313" key="4">
    <source>
        <dbReference type="Proteomes" id="UP000002630"/>
    </source>
</evidence>
<dbReference type="EMBL" id="FN649727">
    <property type="protein sequence ID" value="CBJ31963.1"/>
    <property type="molecule type" value="Genomic_DNA"/>
</dbReference>
<dbReference type="eggNOG" id="ENOG502SU5J">
    <property type="taxonomic scope" value="Eukaryota"/>
</dbReference>
<protein>
    <submittedName>
        <fullName evidence="3">Uncharacterized protein</fullName>
    </submittedName>
</protein>
<dbReference type="AlphaFoldDB" id="D7FVP2"/>
<organism evidence="3 4">
    <name type="scientific">Ectocarpus siliculosus</name>
    <name type="common">Brown alga</name>
    <name type="synonym">Conferva siliculosa</name>
    <dbReference type="NCBI Taxonomy" id="2880"/>
    <lineage>
        <taxon>Eukaryota</taxon>
        <taxon>Sar</taxon>
        <taxon>Stramenopiles</taxon>
        <taxon>Ochrophyta</taxon>
        <taxon>PX clade</taxon>
        <taxon>Phaeophyceae</taxon>
        <taxon>Ectocarpales</taxon>
        <taxon>Ectocarpaceae</taxon>
        <taxon>Ectocarpus</taxon>
    </lineage>
</organism>
<accession>D7FVP2</accession>
<sequence length="180" mass="18512">MIRRRLVAVALSLMTTAHTCSGFIPAAAAAAAVSRIPRPVFRSPGANSNGRHVGACSPPTDRNRPPRTLKNGAADSSDDIDLSSAMANARANLAAGTSPGAGLESAFDQADAAFADLIVTSVDDQGVTLDDEEVQELAQSGMMDQDSTSKKSKGLFSDMKDVLGALSGGAHIVKRDDGTV</sequence>
<dbReference type="InParanoid" id="D7FVP2"/>
<dbReference type="Proteomes" id="UP000002630">
    <property type="component" value="Linkage Group LG02"/>
</dbReference>
<keyword evidence="2" id="KW-0732">Signal</keyword>
<feature type="region of interest" description="Disordered" evidence="1">
    <location>
        <begin position="41"/>
        <end position="78"/>
    </location>
</feature>
<keyword evidence="4" id="KW-1185">Reference proteome</keyword>
<reference evidence="3 4" key="1">
    <citation type="journal article" date="2010" name="Nature">
        <title>The Ectocarpus genome and the independent evolution of multicellularity in brown algae.</title>
        <authorList>
            <person name="Cock J.M."/>
            <person name="Sterck L."/>
            <person name="Rouze P."/>
            <person name="Scornet D."/>
            <person name="Allen A.E."/>
            <person name="Amoutzias G."/>
            <person name="Anthouard V."/>
            <person name="Artiguenave F."/>
            <person name="Aury J.M."/>
            <person name="Badger J.H."/>
            <person name="Beszteri B."/>
            <person name="Billiau K."/>
            <person name="Bonnet E."/>
            <person name="Bothwell J.H."/>
            <person name="Bowler C."/>
            <person name="Boyen C."/>
            <person name="Brownlee C."/>
            <person name="Carrano C.J."/>
            <person name="Charrier B."/>
            <person name="Cho G.Y."/>
            <person name="Coelho S.M."/>
            <person name="Collen J."/>
            <person name="Corre E."/>
            <person name="Da Silva C."/>
            <person name="Delage L."/>
            <person name="Delaroque N."/>
            <person name="Dittami S.M."/>
            <person name="Doulbeau S."/>
            <person name="Elias M."/>
            <person name="Farnham G."/>
            <person name="Gachon C.M."/>
            <person name="Gschloessl B."/>
            <person name="Heesch S."/>
            <person name="Jabbari K."/>
            <person name="Jubin C."/>
            <person name="Kawai H."/>
            <person name="Kimura K."/>
            <person name="Kloareg B."/>
            <person name="Kupper F.C."/>
            <person name="Lang D."/>
            <person name="Le Bail A."/>
            <person name="Leblanc C."/>
            <person name="Lerouge P."/>
            <person name="Lohr M."/>
            <person name="Lopez P.J."/>
            <person name="Martens C."/>
            <person name="Maumus F."/>
            <person name="Michel G."/>
            <person name="Miranda-Saavedra D."/>
            <person name="Morales J."/>
            <person name="Moreau H."/>
            <person name="Motomura T."/>
            <person name="Nagasato C."/>
            <person name="Napoli C.A."/>
            <person name="Nelson D.R."/>
            <person name="Nyvall-Collen P."/>
            <person name="Peters A.F."/>
            <person name="Pommier C."/>
            <person name="Potin P."/>
            <person name="Poulain J."/>
            <person name="Quesneville H."/>
            <person name="Read B."/>
            <person name="Rensing S.A."/>
            <person name="Ritter A."/>
            <person name="Rousvoal S."/>
            <person name="Samanta M."/>
            <person name="Samson G."/>
            <person name="Schroeder D.C."/>
            <person name="Segurens B."/>
            <person name="Strittmatter M."/>
            <person name="Tonon T."/>
            <person name="Tregear J.W."/>
            <person name="Valentin K."/>
            <person name="von Dassow P."/>
            <person name="Yamagishi T."/>
            <person name="Van de Peer Y."/>
            <person name="Wincker P."/>
        </authorList>
    </citation>
    <scope>NUCLEOTIDE SEQUENCE [LARGE SCALE GENOMIC DNA]</scope>
    <source>
        <strain evidence="4">Ec32 / CCAP1310/4</strain>
    </source>
</reference>
<evidence type="ECO:0000256" key="1">
    <source>
        <dbReference type="SAM" id="MobiDB-lite"/>
    </source>
</evidence>